<comment type="caution">
    <text evidence="1">The sequence shown here is derived from an EMBL/GenBank/DDBJ whole genome shotgun (WGS) entry which is preliminary data.</text>
</comment>
<proteinExistence type="predicted"/>
<protein>
    <submittedName>
        <fullName evidence="1">Uncharacterized protein</fullName>
    </submittedName>
</protein>
<name>A0ABN3MWS5_9ACTN</name>
<evidence type="ECO:0000313" key="1">
    <source>
        <dbReference type="EMBL" id="GAA2510346.1"/>
    </source>
</evidence>
<evidence type="ECO:0000313" key="2">
    <source>
        <dbReference type="Proteomes" id="UP001501721"/>
    </source>
</evidence>
<dbReference type="Proteomes" id="UP001501721">
    <property type="component" value="Unassembled WGS sequence"/>
</dbReference>
<organism evidence="1 2">
    <name type="scientific">Streptomyces graminearus</name>
    <dbReference type="NCBI Taxonomy" id="284030"/>
    <lineage>
        <taxon>Bacteria</taxon>
        <taxon>Bacillati</taxon>
        <taxon>Actinomycetota</taxon>
        <taxon>Actinomycetes</taxon>
        <taxon>Kitasatosporales</taxon>
        <taxon>Streptomycetaceae</taxon>
        <taxon>Streptomyces</taxon>
    </lineage>
</organism>
<reference evidence="1 2" key="1">
    <citation type="journal article" date="2019" name="Int. J. Syst. Evol. Microbiol.">
        <title>The Global Catalogue of Microorganisms (GCM) 10K type strain sequencing project: providing services to taxonomists for standard genome sequencing and annotation.</title>
        <authorList>
            <consortium name="The Broad Institute Genomics Platform"/>
            <consortium name="The Broad Institute Genome Sequencing Center for Infectious Disease"/>
            <person name="Wu L."/>
            <person name="Ma J."/>
        </authorList>
    </citation>
    <scope>NUCLEOTIDE SEQUENCE [LARGE SCALE GENOMIC DNA]</scope>
    <source>
        <strain evidence="1 2">JCM 6923</strain>
    </source>
</reference>
<gene>
    <name evidence="1" type="ORF">GCM10010422_72550</name>
</gene>
<dbReference type="EMBL" id="BAAATL010000049">
    <property type="protein sequence ID" value="GAA2510346.1"/>
    <property type="molecule type" value="Genomic_DNA"/>
</dbReference>
<accession>A0ABN3MWS5</accession>
<keyword evidence="2" id="KW-1185">Reference proteome</keyword>
<sequence length="83" mass="7983">MLASGYTARPIHRIRLLTRRSSILGTGCGEGAGTSGMGGAAAGGAGGVVGVVGGADGAGGRSWAGRSGPVPYCICRPPEVGQN</sequence>